<feature type="transmembrane region" description="Helical" evidence="1">
    <location>
        <begin position="12"/>
        <end position="35"/>
    </location>
</feature>
<evidence type="ECO:0000256" key="1">
    <source>
        <dbReference type="SAM" id="Phobius"/>
    </source>
</evidence>
<evidence type="ECO:0000313" key="4">
    <source>
        <dbReference type="EMBL" id="GAA6270411.1"/>
    </source>
</evidence>
<feature type="transmembrane region" description="Helical" evidence="1">
    <location>
        <begin position="439"/>
        <end position="462"/>
    </location>
</feature>
<feature type="domain" description="DUF7088" evidence="3">
    <location>
        <begin position="47"/>
        <end position="131"/>
    </location>
</feature>
<keyword evidence="1" id="KW-0812">Transmembrane</keyword>
<accession>A0ABQ0B2E4</accession>
<dbReference type="RefSeq" id="WP_178301780.1">
    <property type="nucleotide sequence ID" value="NZ_BAABXL010000001.1"/>
</dbReference>
<dbReference type="Pfam" id="PF23357">
    <property type="entry name" value="DUF7088"/>
    <property type="match status" value="1"/>
</dbReference>
<keyword evidence="5" id="KW-1185">Reference proteome</keyword>
<evidence type="ECO:0000313" key="5">
    <source>
        <dbReference type="Proteomes" id="UP001600894"/>
    </source>
</evidence>
<dbReference type="InterPro" id="IPR019196">
    <property type="entry name" value="ABC_transp_unknown"/>
</dbReference>
<feature type="domain" description="ABC-type uncharacterised transport system" evidence="2">
    <location>
        <begin position="174"/>
        <end position="392"/>
    </location>
</feature>
<dbReference type="Proteomes" id="UP001600894">
    <property type="component" value="Unassembled WGS sequence"/>
</dbReference>
<name>A0ABQ0B2E4_9FIRM</name>
<dbReference type="EMBL" id="BAABXL010000001">
    <property type="protein sequence ID" value="GAA6270411.1"/>
    <property type="molecule type" value="Genomic_DNA"/>
</dbReference>
<gene>
    <name evidence="4" type="ORF">F130042H8_34710</name>
</gene>
<protein>
    <submittedName>
        <fullName evidence="4">Gldg family protein</fullName>
    </submittedName>
</protein>
<comment type="caution">
    <text evidence="4">The sequence shown here is derived from an EMBL/GenBank/DDBJ whole genome shotgun (WGS) entry which is preliminary data.</text>
</comment>
<dbReference type="InterPro" id="IPR055396">
    <property type="entry name" value="DUF7088"/>
</dbReference>
<proteinExistence type="predicted"/>
<keyword evidence="1" id="KW-1133">Transmembrane helix</keyword>
<organism evidence="4 5">
    <name type="scientific">Enterocloster alcoholdehydrogenati</name>
    <dbReference type="NCBI Taxonomy" id="2547410"/>
    <lineage>
        <taxon>Bacteria</taxon>
        <taxon>Bacillati</taxon>
        <taxon>Bacillota</taxon>
        <taxon>Clostridia</taxon>
        <taxon>Lachnospirales</taxon>
        <taxon>Lachnospiraceae</taxon>
        <taxon>Enterocloster</taxon>
    </lineage>
</organism>
<dbReference type="SUPFAM" id="SSF52317">
    <property type="entry name" value="Class I glutamine amidotransferase-like"/>
    <property type="match status" value="1"/>
</dbReference>
<reference evidence="4 5" key="1">
    <citation type="submission" date="2024-04" db="EMBL/GenBank/DDBJ databases">
        <title>Defined microbial consortia suppress multidrug-resistant proinflammatory Enterobacteriaceae via ecological control.</title>
        <authorList>
            <person name="Furuichi M."/>
            <person name="Kawaguchi T."/>
            <person name="Pust M."/>
            <person name="Yasuma K."/>
            <person name="Plichta D."/>
            <person name="Hasegawa N."/>
            <person name="Ohya T."/>
            <person name="Bhattarai S."/>
            <person name="Sasajima S."/>
            <person name="Aoto Y."/>
            <person name="Tuganbaev T."/>
            <person name="Yaginuma M."/>
            <person name="Ueda M."/>
            <person name="Okahashi N."/>
            <person name="Amafuji K."/>
            <person name="Kiridooshi Y."/>
            <person name="Sugita K."/>
            <person name="Strazar M."/>
            <person name="Skelly A."/>
            <person name="Suda W."/>
            <person name="Hattori M."/>
            <person name="Nakamoto N."/>
            <person name="Caballero S."/>
            <person name="Norman J."/>
            <person name="Olle B."/>
            <person name="Tanoue T."/>
            <person name="Arita M."/>
            <person name="Bucci V."/>
            <person name="Atarashi K."/>
            <person name="Xavier R."/>
            <person name="Honda K."/>
        </authorList>
    </citation>
    <scope>NUCLEOTIDE SEQUENCE [LARGE SCALE GENOMIC DNA]</scope>
    <source>
        <strain evidence="5">f13</strain>
    </source>
</reference>
<keyword evidence="1" id="KW-0472">Membrane</keyword>
<dbReference type="Pfam" id="PF09822">
    <property type="entry name" value="ABC_transp_aux"/>
    <property type="match status" value="1"/>
</dbReference>
<evidence type="ECO:0000259" key="3">
    <source>
        <dbReference type="Pfam" id="PF23357"/>
    </source>
</evidence>
<dbReference type="InterPro" id="IPR029062">
    <property type="entry name" value="Class_I_gatase-like"/>
</dbReference>
<evidence type="ECO:0000259" key="2">
    <source>
        <dbReference type="Pfam" id="PF09822"/>
    </source>
</evidence>
<sequence length="472" mass="51760">MKQNRNALRGGAYSLIVTAVVLAMLIVINILAGALPDNLTKYDISSSKLYSITSNTKAVVNGLDKDVTIYWIVQADKEDPVIENLLNKYDSLSDHIQVVKKNPDVYPTFAKNYTDETVANNSLVVESGERSRFISYDDIYVKEADVYSYSYNTSFDGEGAITSAIDYVVNEEQPKMYLLEGHGEKELPASFKEQIEKENIQLDQLSLLNVDSVPEDADGIMIYGLSSDISEAEKEILSSYTKNGGKLFVAAGPVKEGSLVNLHGLIEEYGVTAEEGVVVEGDREHYALQTPYALLPEMESSSITDPLIEEHYYPILPLVEGLKVDETEAAGRVTTLLSTTAEAFSKTAGYNLSTYEKEEGDIDGPFAAAVSIACENDGQILWFGSSDFLEDMYNALSSGANNNLGMNAISSMIGQSEAMAIRSKSLNYNYLTISDSTSAMLQAMMIGIFPLIYLGIGICVVMRRRRMQNEAG</sequence>